<evidence type="ECO:0000256" key="8">
    <source>
        <dbReference type="ARBA" id="ARBA00022989"/>
    </source>
</evidence>
<evidence type="ECO:0000256" key="9">
    <source>
        <dbReference type="ARBA" id="ARBA00023136"/>
    </source>
</evidence>
<accession>A0A9D5D7Y6</accession>
<comment type="similarity">
    <text evidence="2 12">Belongs to the SWEET sugar transporter family.</text>
</comment>
<dbReference type="PANTHER" id="PTHR10791">
    <property type="entry name" value="RAG1-ACTIVATING PROTEIN 1"/>
    <property type="match status" value="1"/>
</dbReference>
<comment type="caution">
    <text evidence="12">Lacks conserved residue(s) required for the propagation of feature annotation.</text>
</comment>
<reference evidence="13" key="2">
    <citation type="journal article" date="2022" name="Hortic Res">
        <title>The genome of Dioscorea zingiberensis sheds light on the biosynthesis, origin and evolution of the medicinally important diosgenin saponins.</title>
        <authorList>
            <person name="Li Y."/>
            <person name="Tan C."/>
            <person name="Li Z."/>
            <person name="Guo J."/>
            <person name="Li S."/>
            <person name="Chen X."/>
            <person name="Wang C."/>
            <person name="Dai X."/>
            <person name="Yang H."/>
            <person name="Song W."/>
            <person name="Hou L."/>
            <person name="Xu J."/>
            <person name="Tong Z."/>
            <person name="Xu A."/>
            <person name="Yuan X."/>
            <person name="Wang W."/>
            <person name="Yang Q."/>
            <person name="Chen L."/>
            <person name="Sun Z."/>
            <person name="Wang K."/>
            <person name="Pan B."/>
            <person name="Chen J."/>
            <person name="Bao Y."/>
            <person name="Liu F."/>
            <person name="Qi X."/>
            <person name="Gang D.R."/>
            <person name="Wen J."/>
            <person name="Li J."/>
        </authorList>
    </citation>
    <scope>NUCLEOTIDE SEQUENCE</scope>
    <source>
        <strain evidence="13">Dzin_1.0</strain>
    </source>
</reference>
<evidence type="ECO:0000256" key="12">
    <source>
        <dbReference type="RuleBase" id="RU910715"/>
    </source>
</evidence>
<evidence type="ECO:0000313" key="14">
    <source>
        <dbReference type="Proteomes" id="UP001085076"/>
    </source>
</evidence>
<keyword evidence="7" id="KW-0677">Repeat</keyword>
<feature type="transmembrane region" description="Helical" evidence="12">
    <location>
        <begin position="123"/>
        <end position="145"/>
    </location>
</feature>
<keyword evidence="14" id="KW-1185">Reference proteome</keyword>
<evidence type="ECO:0000256" key="11">
    <source>
        <dbReference type="ARBA" id="ARBA00038715"/>
    </source>
</evidence>
<feature type="transmembrane region" description="Helical" evidence="12">
    <location>
        <begin position="89"/>
        <end position="111"/>
    </location>
</feature>
<dbReference type="InterPro" id="IPR004316">
    <property type="entry name" value="SWEET_rpt"/>
</dbReference>
<comment type="caution">
    <text evidence="13">The sequence shown here is derived from an EMBL/GenBank/DDBJ whole genome shotgun (WGS) entry which is preliminary data.</text>
</comment>
<protein>
    <recommendedName>
        <fullName evidence="12">Bidirectional sugar transporter SWEET</fullName>
    </recommendedName>
</protein>
<sequence>MAGVTSVLQGFAPTTGTRFPSPLLRDGARDCYGNVITLGLFLSPVPTFIKIWKRKAVEDFSPIPYLATFLNCALWVFYGMPFVHPNSLLIVTINGFGLVLEALYITMFFIYGTRRLRLKMLGILLAEIAFMAIVILVVILASHTYQDRTKIVGSLCVIFGTFMYGAPLSIMGLVIRTKSVEYMPFYLSLASFLNGIDWTIYGFIHFDIFVVLPNGLGALLGLAQLVLYACYYKTTPKKGESNGELELPTTMSTS</sequence>
<name>A0A9D5D7Y6_9LILI</name>
<keyword evidence="6 12" id="KW-0812">Transmembrane</keyword>
<evidence type="ECO:0000256" key="5">
    <source>
        <dbReference type="ARBA" id="ARBA00022597"/>
    </source>
</evidence>
<dbReference type="Proteomes" id="UP001085076">
    <property type="component" value="Miscellaneous, Linkage group lg01"/>
</dbReference>
<dbReference type="OrthoDB" id="409725at2759"/>
<comment type="subcellular location">
    <subcellularLocation>
        <location evidence="1">Cell membrane</location>
        <topology evidence="1">Multi-pass membrane protein</topology>
    </subcellularLocation>
</comment>
<feature type="transmembrane region" description="Helical" evidence="12">
    <location>
        <begin position="63"/>
        <end position="83"/>
    </location>
</feature>
<evidence type="ECO:0000256" key="2">
    <source>
        <dbReference type="ARBA" id="ARBA00007809"/>
    </source>
</evidence>
<feature type="transmembrane region" description="Helical" evidence="12">
    <location>
        <begin position="185"/>
        <end position="204"/>
    </location>
</feature>
<evidence type="ECO:0000313" key="13">
    <source>
        <dbReference type="EMBL" id="KAJ0985838.1"/>
    </source>
</evidence>
<evidence type="ECO:0000256" key="3">
    <source>
        <dbReference type="ARBA" id="ARBA00022448"/>
    </source>
</evidence>
<keyword evidence="4" id="KW-1003">Cell membrane</keyword>
<dbReference type="Gene3D" id="1.20.1280.290">
    <property type="match status" value="2"/>
</dbReference>
<dbReference type="InterPro" id="IPR047664">
    <property type="entry name" value="SWEET"/>
</dbReference>
<feature type="transmembrane region" description="Helical" evidence="12">
    <location>
        <begin position="210"/>
        <end position="231"/>
    </location>
</feature>
<dbReference type="PANTHER" id="PTHR10791:SF30">
    <property type="entry name" value="SUGAR TRANSPORTER SWEET1"/>
    <property type="match status" value="1"/>
</dbReference>
<dbReference type="EMBL" id="JAGGNH010000001">
    <property type="protein sequence ID" value="KAJ0985838.1"/>
    <property type="molecule type" value="Genomic_DNA"/>
</dbReference>
<evidence type="ECO:0000256" key="4">
    <source>
        <dbReference type="ARBA" id="ARBA00022475"/>
    </source>
</evidence>
<evidence type="ECO:0000256" key="6">
    <source>
        <dbReference type="ARBA" id="ARBA00022692"/>
    </source>
</evidence>
<comment type="subunit">
    <text evidence="11">Forms homooligomers and/or heterooligomers.</text>
</comment>
<dbReference type="Pfam" id="PF03083">
    <property type="entry name" value="MtN3_slv"/>
    <property type="match status" value="2"/>
</dbReference>
<dbReference type="FunFam" id="1.20.1280.290:FF:000001">
    <property type="entry name" value="Bidirectional sugar transporter SWEET"/>
    <property type="match status" value="1"/>
</dbReference>
<keyword evidence="5 12" id="KW-0762">Sugar transport</keyword>
<dbReference type="GO" id="GO:0051119">
    <property type="term" value="F:sugar transmembrane transporter activity"/>
    <property type="evidence" value="ECO:0007669"/>
    <property type="project" value="InterPro"/>
</dbReference>
<evidence type="ECO:0000256" key="1">
    <source>
        <dbReference type="ARBA" id="ARBA00004651"/>
    </source>
</evidence>
<keyword evidence="8 12" id="KW-1133">Transmembrane helix</keyword>
<reference evidence="13" key="1">
    <citation type="submission" date="2021-03" db="EMBL/GenBank/DDBJ databases">
        <authorList>
            <person name="Li Z."/>
            <person name="Yang C."/>
        </authorList>
    </citation>
    <scope>NUCLEOTIDE SEQUENCE</scope>
    <source>
        <strain evidence="13">Dzin_1.0</strain>
        <tissue evidence="13">Leaf</tissue>
    </source>
</reference>
<evidence type="ECO:0000256" key="7">
    <source>
        <dbReference type="ARBA" id="ARBA00022737"/>
    </source>
</evidence>
<evidence type="ECO:0000256" key="10">
    <source>
        <dbReference type="ARBA" id="ARBA00037238"/>
    </source>
</evidence>
<comment type="function">
    <text evidence="12">Mediates both low-affinity uptake and efflux of sugar across the membrane.</text>
</comment>
<dbReference type="GO" id="GO:0005886">
    <property type="term" value="C:plasma membrane"/>
    <property type="evidence" value="ECO:0007669"/>
    <property type="project" value="UniProtKB-SubCell"/>
</dbReference>
<keyword evidence="3 12" id="KW-0813">Transport</keyword>
<dbReference type="FunFam" id="1.20.1280.290:FF:000002">
    <property type="entry name" value="Bidirectional sugar transporter SWEET"/>
    <property type="match status" value="1"/>
</dbReference>
<organism evidence="13 14">
    <name type="scientific">Dioscorea zingiberensis</name>
    <dbReference type="NCBI Taxonomy" id="325984"/>
    <lineage>
        <taxon>Eukaryota</taxon>
        <taxon>Viridiplantae</taxon>
        <taxon>Streptophyta</taxon>
        <taxon>Embryophyta</taxon>
        <taxon>Tracheophyta</taxon>
        <taxon>Spermatophyta</taxon>
        <taxon>Magnoliopsida</taxon>
        <taxon>Liliopsida</taxon>
        <taxon>Dioscoreales</taxon>
        <taxon>Dioscoreaceae</taxon>
        <taxon>Dioscorea</taxon>
    </lineage>
</organism>
<gene>
    <name evidence="13" type="ORF">J5N97_004194</name>
</gene>
<feature type="transmembrane region" description="Helical" evidence="12">
    <location>
        <begin position="151"/>
        <end position="173"/>
    </location>
</feature>
<keyword evidence="9 12" id="KW-0472">Membrane</keyword>
<comment type="function">
    <text evidence="10">Mediates both low-affinity uptake and efflux of sugar across the plasma membrane.</text>
</comment>
<dbReference type="AlphaFoldDB" id="A0A9D5D7Y6"/>
<proteinExistence type="inferred from homology"/>